<evidence type="ECO:0008006" key="3">
    <source>
        <dbReference type="Google" id="ProtNLM"/>
    </source>
</evidence>
<dbReference type="PANTHER" id="PTHR30283">
    <property type="entry name" value="PEROXIDE STRESS RESPONSE PROTEIN YAAA"/>
    <property type="match status" value="1"/>
</dbReference>
<protein>
    <recommendedName>
        <fullName evidence="3">Peroxide stress protein YaaA</fullName>
    </recommendedName>
</protein>
<dbReference type="Proteomes" id="UP000070659">
    <property type="component" value="Unassembled WGS sequence"/>
</dbReference>
<name>A0A132MQQ1_9ACTN</name>
<accession>A0A132MQQ1</accession>
<dbReference type="Pfam" id="PF03883">
    <property type="entry name" value="H2O2_YaaD"/>
    <property type="match status" value="1"/>
</dbReference>
<dbReference type="EMBL" id="JYIJ01000018">
    <property type="protein sequence ID" value="KWX00197.1"/>
    <property type="molecule type" value="Genomic_DNA"/>
</dbReference>
<evidence type="ECO:0000313" key="1">
    <source>
        <dbReference type="EMBL" id="KWX00197.1"/>
    </source>
</evidence>
<dbReference type="GO" id="GO:0033194">
    <property type="term" value="P:response to hydroperoxide"/>
    <property type="evidence" value="ECO:0007669"/>
    <property type="project" value="TreeGrafter"/>
</dbReference>
<dbReference type="InterPro" id="IPR005583">
    <property type="entry name" value="YaaA"/>
</dbReference>
<comment type="caution">
    <text evidence="1">The sequence shown here is derived from an EMBL/GenBank/DDBJ whole genome shotgun (WGS) entry which is preliminary data.</text>
</comment>
<dbReference type="AlphaFoldDB" id="A0A132MQQ1"/>
<evidence type="ECO:0000313" key="2">
    <source>
        <dbReference type="Proteomes" id="UP000070659"/>
    </source>
</evidence>
<sequence length="254" mass="26608">MITLLPPSEGKAAAGSGPPVDLGTLSFPQLTETRERVLDALVALCSGPEPAALAALGLGPRQAADLAANRAVRSAPTLPAAELYTGVLYEALALASLDAAARRQAENRLVVCSGLWGMLRPGDRVPPYRLPIGVSLPGLGGLAGVWRPALTPVLDAYAAGTLVLDLRSSAYAAAWRPGREARVVTARVYQVRPDGSRAAVSHHNKATKGRLARSLLQTPEEPATPAELADLLTALGWKVELTPGWTLDVLVERV</sequence>
<dbReference type="PATRIC" id="fig|1469144.8.peg.2015"/>
<reference evidence="1 2" key="1">
    <citation type="submission" date="2015-02" db="EMBL/GenBank/DDBJ databases">
        <title>Physiological reanalysis, assessment of diazotrophy, and genome sequences of multiple isolates of Streptomyces thermoautotrophicus.</title>
        <authorList>
            <person name="MacKellar D.C."/>
            <person name="Lieber L."/>
            <person name="Norman J."/>
            <person name="Bolger A."/>
            <person name="Tobin C."/>
            <person name="Murray J.W."/>
            <person name="Prell J."/>
        </authorList>
    </citation>
    <scope>NUCLEOTIDE SEQUENCE [LARGE SCALE GENOMIC DNA]</scope>
    <source>
        <strain evidence="1 2">UBT1</strain>
    </source>
</reference>
<gene>
    <name evidence="1" type="ORF">TH66_15020</name>
</gene>
<dbReference type="RefSeq" id="WP_067070741.1">
    <property type="nucleotide sequence ID" value="NZ_JYIJ01000018.1"/>
</dbReference>
<organism evidence="1 2">
    <name type="scientific">Carbonactinospora thermoautotrophica</name>
    <dbReference type="NCBI Taxonomy" id="1469144"/>
    <lineage>
        <taxon>Bacteria</taxon>
        <taxon>Bacillati</taxon>
        <taxon>Actinomycetota</taxon>
        <taxon>Actinomycetes</taxon>
        <taxon>Kitasatosporales</taxon>
        <taxon>Carbonactinosporaceae</taxon>
        <taxon>Carbonactinospora</taxon>
    </lineage>
</organism>
<proteinExistence type="predicted"/>
<dbReference type="GO" id="GO:0005829">
    <property type="term" value="C:cytosol"/>
    <property type="evidence" value="ECO:0007669"/>
    <property type="project" value="TreeGrafter"/>
</dbReference>
<dbReference type="PANTHER" id="PTHR30283:SF4">
    <property type="entry name" value="PEROXIDE STRESS RESISTANCE PROTEIN YAAA"/>
    <property type="match status" value="1"/>
</dbReference>